<sequence>MDYGILSLAPALVALVLAFITRDALFSILIGVLIGILVTGQNLLFGFSSIIQSALGNADFIWVIGIEVFIGMMVALFQKSGAIEAFSNMLSKKNIKAIGAQTISWLLGIFIFFSDYFSPLYVGTVMRGITDKARVSREKLAYICDSTSAPICTLIPFSAWGVYMAGLLVGLGPILDKDMAMEAVIKMVPFNFYGIASIIMVGLISTGVLKDYGPMKKAEKRAMEEGKAVSDTAKPLLSNELENIKPKEGVKSNLLLNFFAPALIIISVTLGTYIFIGSAKTLEAFIAAVAFQFVVMIIQKMGTLSELVDTAVQGIKSVMSAMLILALAYCLNAISKELGTAQYVISVTESWMTPTLLLALTFLICAFISFFTGTSWGTYAIMTPICVGLAFQLTGGAINTVIYGTIAAVMGGGCFGDHCSPLSDTTILSSLASGSDHIDHVKTQLPYALTAAGVSVVGYLLVGIIL</sequence>
<feature type="transmembrane region" description="Helical" evidence="6">
    <location>
        <begin position="385"/>
        <end position="406"/>
    </location>
</feature>
<proteinExistence type="predicted"/>
<dbReference type="PANTHER" id="PTHR43478:SF1">
    <property type="entry name" value="NA+_H+ ANTIPORTER NHAC-LIKE C-TERMINAL DOMAIN-CONTAINING PROTEIN"/>
    <property type="match status" value="1"/>
</dbReference>
<feature type="transmembrane region" description="Helical" evidence="6">
    <location>
        <begin position="282"/>
        <end position="298"/>
    </location>
</feature>
<feature type="transmembrane region" description="Helical" evidence="6">
    <location>
        <begin position="142"/>
        <end position="170"/>
    </location>
</feature>
<accession>A0ABS4GHB1</accession>
<evidence type="ECO:0000256" key="3">
    <source>
        <dbReference type="ARBA" id="ARBA00022692"/>
    </source>
</evidence>
<dbReference type="PANTHER" id="PTHR43478">
    <property type="entry name" value="NA+/H+ ANTIPORTER-RELATED"/>
    <property type="match status" value="1"/>
</dbReference>
<protein>
    <submittedName>
        <fullName evidence="8">Na+/H+ antiporter NhaC</fullName>
    </submittedName>
</protein>
<dbReference type="Pfam" id="PF03553">
    <property type="entry name" value="Na_H_antiporter"/>
    <property type="match status" value="1"/>
</dbReference>
<reference evidence="8 9" key="1">
    <citation type="submission" date="2021-03" db="EMBL/GenBank/DDBJ databases">
        <title>Genomic Encyclopedia of Type Strains, Phase IV (KMG-IV): sequencing the most valuable type-strain genomes for metagenomic binning, comparative biology and taxonomic classification.</title>
        <authorList>
            <person name="Goeker M."/>
        </authorList>
    </citation>
    <scope>NUCLEOTIDE SEQUENCE [LARGE SCALE GENOMIC DNA]</scope>
    <source>
        <strain evidence="8 9">DSM 24004</strain>
    </source>
</reference>
<feature type="transmembrane region" description="Helical" evidence="6">
    <location>
        <begin position="28"/>
        <end position="48"/>
    </location>
</feature>
<keyword evidence="5 6" id="KW-0472">Membrane</keyword>
<evidence type="ECO:0000256" key="5">
    <source>
        <dbReference type="ARBA" id="ARBA00023136"/>
    </source>
</evidence>
<evidence type="ECO:0000313" key="9">
    <source>
        <dbReference type="Proteomes" id="UP001519342"/>
    </source>
</evidence>
<name>A0ABS4GHB1_9FIRM</name>
<dbReference type="RefSeq" id="WP_209512500.1">
    <property type="nucleotide sequence ID" value="NZ_JAGGKS010000008.1"/>
</dbReference>
<feature type="transmembrane region" description="Helical" evidence="6">
    <location>
        <begin position="318"/>
        <end position="335"/>
    </location>
</feature>
<feature type="transmembrane region" description="Helical" evidence="6">
    <location>
        <begin position="98"/>
        <end position="122"/>
    </location>
</feature>
<keyword evidence="3 6" id="KW-0812">Transmembrane</keyword>
<dbReference type="Proteomes" id="UP001519342">
    <property type="component" value="Unassembled WGS sequence"/>
</dbReference>
<feature type="transmembrane region" description="Helical" evidence="6">
    <location>
        <begin position="355"/>
        <end position="373"/>
    </location>
</feature>
<feature type="transmembrane region" description="Helical" evidence="6">
    <location>
        <begin position="190"/>
        <end position="209"/>
    </location>
</feature>
<feature type="domain" description="Na+/H+ antiporter NhaC-like C-terminal" evidence="7">
    <location>
        <begin position="151"/>
        <end position="464"/>
    </location>
</feature>
<comment type="caution">
    <text evidence="8">The sequence shown here is derived from an EMBL/GenBank/DDBJ whole genome shotgun (WGS) entry which is preliminary data.</text>
</comment>
<keyword evidence="2" id="KW-1003">Cell membrane</keyword>
<evidence type="ECO:0000256" key="4">
    <source>
        <dbReference type="ARBA" id="ARBA00022989"/>
    </source>
</evidence>
<evidence type="ECO:0000259" key="7">
    <source>
        <dbReference type="Pfam" id="PF03553"/>
    </source>
</evidence>
<keyword evidence="4 6" id="KW-1133">Transmembrane helix</keyword>
<feature type="transmembrane region" description="Helical" evidence="6">
    <location>
        <begin position="254"/>
        <end position="276"/>
    </location>
</feature>
<evidence type="ECO:0000256" key="6">
    <source>
        <dbReference type="SAM" id="Phobius"/>
    </source>
</evidence>
<comment type="subcellular location">
    <subcellularLocation>
        <location evidence="1">Cell membrane</location>
        <topology evidence="1">Multi-pass membrane protein</topology>
    </subcellularLocation>
</comment>
<keyword evidence="9" id="KW-1185">Reference proteome</keyword>
<feature type="transmembrane region" description="Helical" evidence="6">
    <location>
        <begin position="445"/>
        <end position="465"/>
    </location>
</feature>
<evidence type="ECO:0000256" key="1">
    <source>
        <dbReference type="ARBA" id="ARBA00004651"/>
    </source>
</evidence>
<gene>
    <name evidence="8" type="ORF">J2Z76_002645</name>
</gene>
<feature type="transmembrane region" description="Helical" evidence="6">
    <location>
        <begin position="60"/>
        <end position="78"/>
    </location>
</feature>
<organism evidence="8 9">
    <name type="scientific">Sedimentibacter acidaminivorans</name>
    <dbReference type="NCBI Taxonomy" id="913099"/>
    <lineage>
        <taxon>Bacteria</taxon>
        <taxon>Bacillati</taxon>
        <taxon>Bacillota</taxon>
        <taxon>Tissierellia</taxon>
        <taxon>Sedimentibacter</taxon>
    </lineage>
</organism>
<evidence type="ECO:0000256" key="2">
    <source>
        <dbReference type="ARBA" id="ARBA00022475"/>
    </source>
</evidence>
<evidence type="ECO:0000313" key="8">
    <source>
        <dbReference type="EMBL" id="MBP1926775.1"/>
    </source>
</evidence>
<dbReference type="InterPro" id="IPR018461">
    <property type="entry name" value="Na/H_Antiport_NhaC-like_C"/>
</dbReference>
<dbReference type="EMBL" id="JAGGKS010000008">
    <property type="protein sequence ID" value="MBP1926775.1"/>
    <property type="molecule type" value="Genomic_DNA"/>
</dbReference>